<feature type="non-terminal residue" evidence="1">
    <location>
        <position position="376"/>
    </location>
</feature>
<organism evidence="1 2">
    <name type="scientific">Taxus chinensis</name>
    <name type="common">Chinese yew</name>
    <name type="synonym">Taxus wallichiana var. chinensis</name>
    <dbReference type="NCBI Taxonomy" id="29808"/>
    <lineage>
        <taxon>Eukaryota</taxon>
        <taxon>Viridiplantae</taxon>
        <taxon>Streptophyta</taxon>
        <taxon>Embryophyta</taxon>
        <taxon>Tracheophyta</taxon>
        <taxon>Spermatophyta</taxon>
        <taxon>Pinopsida</taxon>
        <taxon>Pinidae</taxon>
        <taxon>Conifers II</taxon>
        <taxon>Cupressales</taxon>
        <taxon>Taxaceae</taxon>
        <taxon>Taxus</taxon>
    </lineage>
</organism>
<dbReference type="PANTHER" id="PTHR33167">
    <property type="entry name" value="TRANSCRIPTION FACTOR, PUTATIVE (DUF863)-RELATED"/>
    <property type="match status" value="1"/>
</dbReference>
<keyword evidence="2" id="KW-1185">Reference proteome</keyword>
<proteinExistence type="predicted"/>
<comment type="caution">
    <text evidence="1">The sequence shown here is derived from an EMBL/GenBank/DDBJ whole genome shotgun (WGS) entry which is preliminary data.</text>
</comment>
<sequence>MLADMAAKVYCETNMHMTFSNKKAITAIRVTSKLEDPWPHCAEVIKPLKGNQTCSRIQHCSDSMQGRMDGYGAQDTREILKQTMLKQEEIFRGQVRELHRLYRVQKMLMADLKDKSIGKSKLGSATSQKSPFIFQFGSDHVQLEGRRNFRDPLNGFVTDRNKNSYLPPICGEDRDQTLCSDFLGKSLQIGLSPKETKDGLQDFYRLQPSRATCRTLDLEQPAEEYMNDKATSPNKDDRILRIAVKNTTKEDKSLNFSLFLEHDSDVELTLGTGYGKGKKVTSGQKTPPSLGLNFPGFIREQPTECRSPILSDELKLYSPASVRSEATIQENIRTLEGTQGRSREYENNEEYRAGWQRYDIEDEKSSKERHFLDLQI</sequence>
<evidence type="ECO:0000313" key="1">
    <source>
        <dbReference type="EMBL" id="KAH9303679.1"/>
    </source>
</evidence>
<name>A0AA38CWS4_TAXCH</name>
<protein>
    <submittedName>
        <fullName evidence="1">Uncharacterized protein</fullName>
    </submittedName>
</protein>
<reference evidence="1 2" key="1">
    <citation type="journal article" date="2021" name="Nat. Plants">
        <title>The Taxus genome provides insights into paclitaxel biosynthesis.</title>
        <authorList>
            <person name="Xiong X."/>
            <person name="Gou J."/>
            <person name="Liao Q."/>
            <person name="Li Y."/>
            <person name="Zhou Q."/>
            <person name="Bi G."/>
            <person name="Li C."/>
            <person name="Du R."/>
            <person name="Wang X."/>
            <person name="Sun T."/>
            <person name="Guo L."/>
            <person name="Liang H."/>
            <person name="Lu P."/>
            <person name="Wu Y."/>
            <person name="Zhang Z."/>
            <person name="Ro D.K."/>
            <person name="Shang Y."/>
            <person name="Huang S."/>
            <person name="Yan J."/>
        </authorList>
    </citation>
    <scope>NUCLEOTIDE SEQUENCE [LARGE SCALE GENOMIC DNA]</scope>
    <source>
        <strain evidence="1">Ta-2019</strain>
    </source>
</reference>
<dbReference type="PANTHER" id="PTHR33167:SF4">
    <property type="entry name" value="TRANSCRIPTION FACTOR, PUTATIVE (DUF863)-RELATED"/>
    <property type="match status" value="1"/>
</dbReference>
<dbReference type="AlphaFoldDB" id="A0AA38CWS4"/>
<dbReference type="EMBL" id="JAHRHJ020000008">
    <property type="protein sequence ID" value="KAH9303679.1"/>
    <property type="molecule type" value="Genomic_DNA"/>
</dbReference>
<dbReference type="OMA" id="SPLMFQF"/>
<evidence type="ECO:0000313" key="2">
    <source>
        <dbReference type="Proteomes" id="UP000824469"/>
    </source>
</evidence>
<accession>A0AA38CWS4</accession>
<dbReference type="Proteomes" id="UP000824469">
    <property type="component" value="Unassembled WGS sequence"/>
</dbReference>
<gene>
    <name evidence="1" type="ORF">KI387_008083</name>
</gene>